<dbReference type="EnsemblMetazoa" id="MESCA004491-RA">
    <property type="protein sequence ID" value="MESCA004491-PA"/>
    <property type="gene ID" value="MESCA004491"/>
</dbReference>
<dbReference type="Proteomes" id="UP000015102">
    <property type="component" value="Unassembled WGS sequence"/>
</dbReference>
<evidence type="ECO:0000313" key="2">
    <source>
        <dbReference type="Proteomes" id="UP000015102"/>
    </source>
</evidence>
<dbReference type="EMBL" id="CAQQ02390204">
    <property type="status" value="NOT_ANNOTATED_CDS"/>
    <property type="molecule type" value="Genomic_DNA"/>
</dbReference>
<sequence>MSHFVIPKKLIKLIESYIETGNIIYNSVELSANGSKTKLIISSKNQQRHNDLGSNITMRLQNIVIVKDFRTSEVASDNNKPRLEDASSFETNNKAERSFVIVSGLMN</sequence>
<organism evidence="1 2">
    <name type="scientific">Megaselia scalaris</name>
    <name type="common">Humpbacked fly</name>
    <name type="synonym">Phora scalaris</name>
    <dbReference type="NCBI Taxonomy" id="36166"/>
    <lineage>
        <taxon>Eukaryota</taxon>
        <taxon>Metazoa</taxon>
        <taxon>Ecdysozoa</taxon>
        <taxon>Arthropoda</taxon>
        <taxon>Hexapoda</taxon>
        <taxon>Insecta</taxon>
        <taxon>Pterygota</taxon>
        <taxon>Neoptera</taxon>
        <taxon>Endopterygota</taxon>
        <taxon>Diptera</taxon>
        <taxon>Brachycera</taxon>
        <taxon>Muscomorpha</taxon>
        <taxon>Platypezoidea</taxon>
        <taxon>Phoridae</taxon>
        <taxon>Megaseliini</taxon>
        <taxon>Megaselia</taxon>
    </lineage>
</organism>
<keyword evidence="2" id="KW-1185">Reference proteome</keyword>
<reference evidence="1" key="2">
    <citation type="submission" date="2015-06" db="UniProtKB">
        <authorList>
            <consortium name="EnsemblMetazoa"/>
        </authorList>
    </citation>
    <scope>IDENTIFICATION</scope>
</reference>
<dbReference type="EMBL" id="CAQQ02390205">
    <property type="status" value="NOT_ANNOTATED_CDS"/>
    <property type="molecule type" value="Genomic_DNA"/>
</dbReference>
<name>T1GLS7_MEGSC</name>
<dbReference type="AlphaFoldDB" id="T1GLS7"/>
<accession>T1GLS7</accession>
<proteinExistence type="predicted"/>
<evidence type="ECO:0000313" key="1">
    <source>
        <dbReference type="EnsemblMetazoa" id="MESCA004491-PA"/>
    </source>
</evidence>
<protein>
    <submittedName>
        <fullName evidence="1">Uncharacterized protein</fullName>
    </submittedName>
</protein>
<reference evidence="2" key="1">
    <citation type="submission" date="2013-02" db="EMBL/GenBank/DDBJ databases">
        <authorList>
            <person name="Hughes D."/>
        </authorList>
    </citation>
    <scope>NUCLEOTIDE SEQUENCE</scope>
    <source>
        <strain>Durham</strain>
        <strain evidence="2">NC isolate 2 -- Noor lab</strain>
    </source>
</reference>
<dbReference type="HOGENOM" id="CLU_2212931_0_0_1"/>